<dbReference type="GO" id="GO:0003841">
    <property type="term" value="F:1-acylglycerol-3-phosphate O-acyltransferase activity"/>
    <property type="evidence" value="ECO:0007669"/>
    <property type="project" value="TreeGrafter"/>
</dbReference>
<dbReference type="GO" id="GO:0006654">
    <property type="term" value="P:phosphatidic acid biosynthetic process"/>
    <property type="evidence" value="ECO:0007669"/>
    <property type="project" value="TreeGrafter"/>
</dbReference>
<feature type="transmembrane region" description="Helical" evidence="3">
    <location>
        <begin position="215"/>
        <end position="236"/>
    </location>
</feature>
<protein>
    <submittedName>
        <fullName evidence="5">1-acyl-sn-glycerol-3-phosphate acyltransferase</fullName>
    </submittedName>
</protein>
<accession>A0A6H0UBQ5</accession>
<evidence type="ECO:0000256" key="3">
    <source>
        <dbReference type="SAM" id="Phobius"/>
    </source>
</evidence>
<gene>
    <name evidence="5" type="ORF">GU336_01120</name>
</gene>
<sequence length="250" mass="28603">MFYIYLRNFVAFLLWMLNGNAHYHNKDKILDPSENYILVAPHRTWWDPVYMAFATKPKEFIFMAKKELFKNAFFGYWIEKCGAFPIDRDRPGPSTIKYPTKVLKASNRSLIMFPSGSRHSTDVKGGVAVIAKMAKVRILPAVYQGPRTFKALAKREQVDMNFGNAIDISDIKEMDEAGIAEVARRIESEFDRLDAELEATKGTHRRMIFGYIPRLILLVPAILITLLTVLFTMVAAPIHKKLKKSALCQL</sequence>
<dbReference type="SUPFAM" id="SSF69593">
    <property type="entry name" value="Glycerol-3-phosphate (1)-acyltransferase"/>
    <property type="match status" value="1"/>
</dbReference>
<proteinExistence type="predicted"/>
<dbReference type="EMBL" id="CP047616">
    <property type="protein sequence ID" value="QIW52874.1"/>
    <property type="molecule type" value="Genomic_DNA"/>
</dbReference>
<reference evidence="5 6" key="1">
    <citation type="submission" date="2019-12" db="EMBL/GenBank/DDBJ databases">
        <title>Whole genome sequences of Lactococcus raffinolactis strains isolated from sewage.</title>
        <authorList>
            <person name="Ybazeta G."/>
            <person name="Ross M."/>
            <person name="Brabant-Kirwan D."/>
            <person name="Saleh M."/>
            <person name="Dillon J.A."/>
            <person name="Splinter K."/>
            <person name="Nokhbeh R."/>
        </authorList>
    </citation>
    <scope>NUCLEOTIDE SEQUENCE [LARGE SCALE GENOMIC DNA]</scope>
    <source>
        <strain evidence="5 6">Lr_19_5</strain>
    </source>
</reference>
<keyword evidence="3" id="KW-0472">Membrane</keyword>
<keyword evidence="3" id="KW-1133">Transmembrane helix</keyword>
<organism evidence="5 6">
    <name type="scientific">Pseudolactococcus raffinolactis</name>
    <dbReference type="NCBI Taxonomy" id="1366"/>
    <lineage>
        <taxon>Bacteria</taxon>
        <taxon>Bacillati</taxon>
        <taxon>Bacillota</taxon>
        <taxon>Bacilli</taxon>
        <taxon>Lactobacillales</taxon>
        <taxon>Streptococcaceae</taxon>
        <taxon>Pseudolactococcus</taxon>
    </lineage>
</organism>
<dbReference type="AlphaFoldDB" id="A0A6H0UBQ5"/>
<evidence type="ECO:0000313" key="5">
    <source>
        <dbReference type="EMBL" id="QIW52874.1"/>
    </source>
</evidence>
<dbReference type="Pfam" id="PF01553">
    <property type="entry name" value="Acyltransferase"/>
    <property type="match status" value="1"/>
</dbReference>
<evidence type="ECO:0000256" key="1">
    <source>
        <dbReference type="ARBA" id="ARBA00022679"/>
    </source>
</evidence>
<feature type="domain" description="Phospholipid/glycerol acyltransferase" evidence="4">
    <location>
        <begin position="36"/>
        <end position="146"/>
    </location>
</feature>
<dbReference type="InterPro" id="IPR002123">
    <property type="entry name" value="Plipid/glycerol_acylTrfase"/>
</dbReference>
<evidence type="ECO:0000313" key="6">
    <source>
        <dbReference type="Proteomes" id="UP000501945"/>
    </source>
</evidence>
<dbReference type="CDD" id="cd07989">
    <property type="entry name" value="LPLAT_AGPAT-like"/>
    <property type="match status" value="1"/>
</dbReference>
<dbReference type="PANTHER" id="PTHR10434">
    <property type="entry name" value="1-ACYL-SN-GLYCEROL-3-PHOSPHATE ACYLTRANSFERASE"/>
    <property type="match status" value="1"/>
</dbReference>
<keyword evidence="2 5" id="KW-0012">Acyltransferase</keyword>
<evidence type="ECO:0000259" key="4">
    <source>
        <dbReference type="SMART" id="SM00563"/>
    </source>
</evidence>
<evidence type="ECO:0000256" key="2">
    <source>
        <dbReference type="ARBA" id="ARBA00023315"/>
    </source>
</evidence>
<keyword evidence="1 5" id="KW-0808">Transferase</keyword>
<name>A0A6H0UBQ5_9LACT</name>
<dbReference type="RefSeq" id="WP_167838290.1">
    <property type="nucleotide sequence ID" value="NZ_CP047616.1"/>
</dbReference>
<dbReference type="SMART" id="SM00563">
    <property type="entry name" value="PlsC"/>
    <property type="match status" value="1"/>
</dbReference>
<dbReference type="PANTHER" id="PTHR10434:SF40">
    <property type="entry name" value="1-ACYL-SN-GLYCEROL-3-PHOSPHATE ACYLTRANSFERASE"/>
    <property type="match status" value="1"/>
</dbReference>
<keyword evidence="3" id="KW-0812">Transmembrane</keyword>
<dbReference type="Proteomes" id="UP000501945">
    <property type="component" value="Chromosome"/>
</dbReference>